<gene>
    <name evidence="2" type="ORF">KPC_2035</name>
</gene>
<dbReference type="InParanoid" id="A0A2U3MZK8"/>
<sequence>MAAPKKTSATVNKVTIGCKLPNGFILQVGEVTHRINGFNQSTVIGGHGITENVPSELWDAWVEENKERDLYKNGFVFAHDKAKSTAAEAKEKQATQSGTEPLDPNAKGDVEKLTQD</sequence>
<dbReference type="RefSeq" id="WP_121974306.1">
    <property type="nucleotide sequence ID" value="NZ_OOGT01000086.1"/>
</dbReference>
<dbReference type="OrthoDB" id="6460161at2"/>
<protein>
    <submittedName>
        <fullName evidence="2">Uncharacterized protein</fullName>
    </submittedName>
</protein>
<accession>A0A2U3MZK8</accession>
<dbReference type="Proteomes" id="UP000245974">
    <property type="component" value="Unassembled WGS sequence"/>
</dbReference>
<evidence type="ECO:0000313" key="3">
    <source>
        <dbReference type="Proteomes" id="UP000245974"/>
    </source>
</evidence>
<feature type="compositionally biased region" description="Basic and acidic residues" evidence="1">
    <location>
        <begin position="83"/>
        <end position="93"/>
    </location>
</feature>
<reference evidence="3" key="1">
    <citation type="submission" date="2018-03" db="EMBL/GenBank/DDBJ databases">
        <authorList>
            <person name="Blom J."/>
        </authorList>
    </citation>
    <scope>NUCLEOTIDE SEQUENCE [LARGE SCALE GENOMIC DNA]</scope>
    <source>
        <strain evidence="3">KPC-SM-21</strain>
    </source>
</reference>
<feature type="compositionally biased region" description="Basic and acidic residues" evidence="1">
    <location>
        <begin position="106"/>
        <end position="116"/>
    </location>
</feature>
<organism evidence="2 3">
    <name type="scientific">Acinetobacter stercoris</name>
    <dbReference type="NCBI Taxonomy" id="2126983"/>
    <lineage>
        <taxon>Bacteria</taxon>
        <taxon>Pseudomonadati</taxon>
        <taxon>Pseudomonadota</taxon>
        <taxon>Gammaproteobacteria</taxon>
        <taxon>Moraxellales</taxon>
        <taxon>Moraxellaceae</taxon>
        <taxon>Acinetobacter</taxon>
    </lineage>
</organism>
<dbReference type="EMBL" id="OOGT01000086">
    <property type="protein sequence ID" value="SPL70857.1"/>
    <property type="molecule type" value="Genomic_DNA"/>
</dbReference>
<feature type="region of interest" description="Disordered" evidence="1">
    <location>
        <begin position="83"/>
        <end position="116"/>
    </location>
</feature>
<dbReference type="AlphaFoldDB" id="A0A2U3MZK8"/>
<name>A0A2U3MZK8_9GAMM</name>
<proteinExistence type="predicted"/>
<evidence type="ECO:0000313" key="2">
    <source>
        <dbReference type="EMBL" id="SPL70857.1"/>
    </source>
</evidence>
<evidence type="ECO:0000256" key="1">
    <source>
        <dbReference type="SAM" id="MobiDB-lite"/>
    </source>
</evidence>
<keyword evidence="3" id="KW-1185">Reference proteome</keyword>